<gene>
    <name evidence="1" type="ORF">F0P96_04400</name>
</gene>
<protein>
    <submittedName>
        <fullName evidence="1">Uncharacterized protein</fullName>
    </submittedName>
</protein>
<reference evidence="1 2" key="1">
    <citation type="submission" date="2019-09" db="EMBL/GenBank/DDBJ databases">
        <title>Genome sequence of Hymenobacter sp. M3.</title>
        <authorList>
            <person name="Srinivasan S."/>
        </authorList>
    </citation>
    <scope>NUCLEOTIDE SEQUENCE [LARGE SCALE GENOMIC DNA]</scope>
    <source>
        <strain evidence="1 2">M3</strain>
    </source>
</reference>
<accession>A0A7L4ZTV8</accession>
<dbReference type="RefSeq" id="WP_151077564.1">
    <property type="nucleotide sequence ID" value="NZ_CP047647.1"/>
</dbReference>
<evidence type="ECO:0000313" key="2">
    <source>
        <dbReference type="Proteomes" id="UP000326380"/>
    </source>
</evidence>
<dbReference type="Proteomes" id="UP000326380">
    <property type="component" value="Unassembled WGS sequence"/>
</dbReference>
<comment type="caution">
    <text evidence="1">The sequence shown here is derived from an EMBL/GenBank/DDBJ whole genome shotgun (WGS) entry which is preliminary data.</text>
</comment>
<dbReference type="EMBL" id="VTWU01000001">
    <property type="protein sequence ID" value="KAA9339863.1"/>
    <property type="molecule type" value="Genomic_DNA"/>
</dbReference>
<sequence length="143" mass="14438">MRALFNGAQTVTHLQQSIAPAALTALGVPPQVTSHTLGLLNTVASGLASNMPAGYNYTGFLGGGSPSVVEAIPQPSSSAPVLSYGPDDAAWATGRTAPVAVSSAAAAVSSLPSWLVPVGAGLVALLGMLWFFLPGQKSPKRRK</sequence>
<organism evidence="1 2">
    <name type="scientific">Hymenobacter busanensis</name>
    <dbReference type="NCBI Taxonomy" id="2607656"/>
    <lineage>
        <taxon>Bacteria</taxon>
        <taxon>Pseudomonadati</taxon>
        <taxon>Bacteroidota</taxon>
        <taxon>Cytophagia</taxon>
        <taxon>Cytophagales</taxon>
        <taxon>Hymenobacteraceae</taxon>
        <taxon>Hymenobacter</taxon>
    </lineage>
</organism>
<name>A0A7L4ZTV8_9BACT</name>
<keyword evidence="2" id="KW-1185">Reference proteome</keyword>
<evidence type="ECO:0000313" key="1">
    <source>
        <dbReference type="EMBL" id="KAA9339863.1"/>
    </source>
</evidence>
<dbReference type="AlphaFoldDB" id="A0A7L4ZTV8"/>
<proteinExistence type="predicted"/>